<dbReference type="InParanoid" id="H9ZZ82"/>
<organism evidence="1 2">
    <name type="scientific">Fervidicoccus fontis (strain DSM 19380 / JCM 18336 / VKM B-2539 / Kam940)</name>
    <dbReference type="NCBI Taxonomy" id="1163730"/>
    <lineage>
        <taxon>Archaea</taxon>
        <taxon>Thermoproteota</taxon>
        <taxon>Thermoprotei</taxon>
        <taxon>Fervidicoccales</taxon>
        <taxon>Fervidicoccaceae</taxon>
        <taxon>Fervidicoccus</taxon>
    </lineage>
</organism>
<dbReference type="KEGG" id="ffo:FFONT_0043"/>
<dbReference type="AlphaFoldDB" id="H9ZZ82"/>
<dbReference type="STRING" id="1163730.FFONT_0043"/>
<reference evidence="2" key="1">
    <citation type="submission" date="2012-03" db="EMBL/GenBank/DDBJ databases">
        <title>Fervidicoccus fontis complete genome analysis confirms its distinct phylogenetic position and predicts its environmental function.</title>
        <authorList>
            <person name="Lebedinsky A.V."/>
            <person name="Mardanov A.V."/>
            <person name="Gumerov V.M."/>
            <person name="Beletsky A.V."/>
            <person name="Kublanov I.V."/>
            <person name="Perevalova A.A."/>
            <person name="Bonch-Osmolovskaya E.A."/>
            <person name="Ravin N.V."/>
            <person name="Skryabin K.G."/>
        </authorList>
    </citation>
    <scope>NUCLEOTIDE SEQUENCE [LARGE SCALE GENOMIC DNA]</scope>
    <source>
        <strain evidence="2">DSM 19380 / VKM B-2539 / Kam940</strain>
    </source>
</reference>
<dbReference type="EMBL" id="CP003423">
    <property type="protein sequence ID" value="AFH42039.1"/>
    <property type="molecule type" value="Genomic_DNA"/>
</dbReference>
<name>H9ZZ82_FERFK</name>
<dbReference type="Proteomes" id="UP000007391">
    <property type="component" value="Chromosome"/>
</dbReference>
<accession>H9ZZ82</accession>
<gene>
    <name evidence="1" type="ordered locus">FFONT_0043</name>
</gene>
<reference evidence="1 2" key="2">
    <citation type="journal article" date="2014" name="Extremophiles">
        <title>Analysis of the complete genome of Fervidococcus fontis confirms the distinct phylogenetic position of the order Fervidicoccales and suggests its environmental function.</title>
        <authorList>
            <person name="Lebedinsky A.V."/>
            <person name="Mardanov A.V."/>
            <person name="Kublanov I.V."/>
            <person name="Gumerov V.M."/>
            <person name="Beletsky A.V."/>
            <person name="Perevalova A.A."/>
            <person name="Bidzhieva S.Kh."/>
            <person name="Bonch-Osmolovskaya E.A."/>
            <person name="Skryabin K.G."/>
            <person name="Ravin N.V."/>
        </authorList>
    </citation>
    <scope>NUCLEOTIDE SEQUENCE [LARGE SCALE GENOMIC DNA]</scope>
    <source>
        <strain evidence="2">DSM 19380 / VKM B-2539 / Kam940</strain>
    </source>
</reference>
<evidence type="ECO:0000313" key="2">
    <source>
        <dbReference type="Proteomes" id="UP000007391"/>
    </source>
</evidence>
<evidence type="ECO:0000313" key="1">
    <source>
        <dbReference type="EMBL" id="AFH42039.1"/>
    </source>
</evidence>
<protein>
    <submittedName>
        <fullName evidence="1">Uncharacterized protein</fullName>
    </submittedName>
</protein>
<sequence length="66" mass="7797">MNLSERIESQNPSIFLSDLKKLNGNRNFQTFLLNLRKELSVHKKLKYSMDPMDVAPMVYQVYDLFS</sequence>
<proteinExistence type="predicted"/>
<keyword evidence="2" id="KW-1185">Reference proteome</keyword>
<dbReference type="HOGENOM" id="CLU_2820631_0_0_2"/>